<evidence type="ECO:0000259" key="2">
    <source>
        <dbReference type="PROSITE" id="PS52052"/>
    </source>
</evidence>
<dbReference type="PROSITE" id="PS52052">
    <property type="entry name" value="PEHE"/>
    <property type="match status" value="1"/>
</dbReference>
<dbReference type="InterPro" id="IPR026180">
    <property type="entry name" value="NSL1"/>
</dbReference>
<feature type="compositionally biased region" description="Basic residues" evidence="1">
    <location>
        <begin position="323"/>
        <end position="337"/>
    </location>
</feature>
<evidence type="ECO:0000313" key="4">
    <source>
        <dbReference type="Proteomes" id="UP000298787"/>
    </source>
</evidence>
<protein>
    <submittedName>
        <fullName evidence="3">KAT8 regulatory NSL complex subunit 1-like protein MSL1v2</fullName>
    </submittedName>
</protein>
<name>A0A4U5U128_COLLU</name>
<feature type="compositionally biased region" description="Low complexity" evidence="1">
    <location>
        <begin position="575"/>
        <end position="588"/>
    </location>
</feature>
<sequence>MDSDGRAVHSADLEFQLRSIDDGDLQKMWLNLSSFPSLDVPANSVLSPCPQASASQYETVLVPSPTSLLNLFSFGEDLRDFHQVASVFPGVPDMFLVPGSEHNSQEARLLHGHSAAPECGPDGGDVHHSPLPLTIVPPSYSHGEMKHQGCTPVFAAPPKLTQEKVAGTGCPPPPLVQPCSGRVNSDQVAPRVMLEEAVKERHVRQAGLHGRAQRLQRRLQALLVEHAVLHCNQQLEGLERHGQLGDVSFDKLDGMRPAILPPQVGCEPHLSWLESPMASSSFTELREFSCSSQAMLRGLQEALDSEATASSSSDEEVDDDRSHRRTKTSHLRGNKHKACQEARNIPASLCHHASPFSCEGNTTQDILERSIYLLQDERCRVQRYFNVDVVESSSDSVCFENNSQKEQIPEKKIPVPADQQQQQLREAVARRESGAGQQMELAAAASGQAGGADSTTGRAPQAHPLSQDLKAKVSRLKACSLFVIGQRGDDAFVPGKRRRLGTKRLFKADLSCVCARTRPLVTYHKPKLFTFSTNNPSSPRDSGNSASTLSSSCSCCSSFDPVVLCSDPDCSSSQAVSSRTSSSTPHHTSPAHRLKKALAREQWFQKPLVVNIQPYSPAHYNRRSSTPLHKSHKYKQHARHHKSKVMGLSPIGTTGSAQSQHRRVNERKRKRRHIHRLIEDEEDVLYQLCDTEDSSDEVLEESYTQVTRKQASQGFVRKRQGESVYNINNVVIPMSAAKVEKLQYKDILTPSWRVVDTSPQMNRKAETVEDNEEGQLEDLTDEVFAQRHLALEQREKLRWGSWGKRKCCRPPQRSGSRLSGSGGVLCTSGEESSVELSCAQLDTDEQQSSEEWLQPQTPWEHRVFPLVEDDEEALFHGDLQKVPEWLKCSSASTTSRNSNFNLSPARSSGATVPSGGQSKSTTPDGS</sequence>
<gene>
    <name evidence="3" type="ORF">D9C73_001298</name>
</gene>
<feature type="compositionally biased region" description="Basic residues" evidence="1">
    <location>
        <begin position="660"/>
        <end position="671"/>
    </location>
</feature>
<evidence type="ECO:0000313" key="3">
    <source>
        <dbReference type="EMBL" id="TKS67378.1"/>
    </source>
</evidence>
<dbReference type="STRING" id="240159.A0A4U5U128"/>
<feature type="compositionally biased region" description="Low complexity" evidence="1">
    <location>
        <begin position="302"/>
        <end position="312"/>
    </location>
</feature>
<dbReference type="PANTHER" id="PTHR22443">
    <property type="entry name" value="NON-SPECIFIC LETHAL 1, ISOFORM M"/>
    <property type="match status" value="1"/>
</dbReference>
<reference evidence="3 4" key="1">
    <citation type="submission" date="2019-01" db="EMBL/GenBank/DDBJ databases">
        <title>Genome Assembly of Collichthys lucidus.</title>
        <authorList>
            <person name="Cai M."/>
            <person name="Xiao S."/>
        </authorList>
    </citation>
    <scope>NUCLEOTIDE SEQUENCE [LARGE SCALE GENOMIC DNA]</scope>
    <source>
        <strain evidence="3">JT15FE1705JMU</strain>
        <tissue evidence="3">Muscle</tissue>
    </source>
</reference>
<dbReference type="SMART" id="SM01300">
    <property type="entry name" value="PEHE"/>
    <property type="match status" value="1"/>
</dbReference>
<dbReference type="GO" id="GO:0035035">
    <property type="term" value="F:histone acetyltransferase binding"/>
    <property type="evidence" value="ECO:0007669"/>
    <property type="project" value="TreeGrafter"/>
</dbReference>
<feature type="region of interest" description="Disordered" evidence="1">
    <location>
        <begin position="401"/>
        <end position="462"/>
    </location>
</feature>
<feature type="region of interest" description="Disordered" evidence="1">
    <location>
        <begin position="891"/>
        <end position="926"/>
    </location>
</feature>
<dbReference type="Proteomes" id="UP000298787">
    <property type="component" value="Chromosome 2"/>
</dbReference>
<dbReference type="AlphaFoldDB" id="A0A4U5U128"/>
<accession>A0A4U5U128</accession>
<feature type="region of interest" description="Disordered" evidence="1">
    <location>
        <begin position="302"/>
        <end position="337"/>
    </location>
</feature>
<feature type="domain" description="PEHE" evidence="2">
    <location>
        <begin position="746"/>
        <end position="885"/>
    </location>
</feature>
<proteinExistence type="predicted"/>
<organism evidence="3 4">
    <name type="scientific">Collichthys lucidus</name>
    <name type="common">Big head croaker</name>
    <name type="synonym">Sciaena lucida</name>
    <dbReference type="NCBI Taxonomy" id="240159"/>
    <lineage>
        <taxon>Eukaryota</taxon>
        <taxon>Metazoa</taxon>
        <taxon>Chordata</taxon>
        <taxon>Craniata</taxon>
        <taxon>Vertebrata</taxon>
        <taxon>Euteleostomi</taxon>
        <taxon>Actinopterygii</taxon>
        <taxon>Neopterygii</taxon>
        <taxon>Teleostei</taxon>
        <taxon>Neoteleostei</taxon>
        <taxon>Acanthomorphata</taxon>
        <taxon>Eupercaria</taxon>
        <taxon>Sciaenidae</taxon>
        <taxon>Collichthys</taxon>
    </lineage>
</organism>
<dbReference type="PANTHER" id="PTHR22443:SF16">
    <property type="entry name" value="KAT8 REGULATORY NSL COMPLEX SUBUNIT 1-LIKE PROTEIN"/>
    <property type="match status" value="1"/>
</dbReference>
<dbReference type="InterPro" id="IPR029332">
    <property type="entry name" value="PEHE_dom"/>
</dbReference>
<keyword evidence="4" id="KW-1185">Reference proteome</keyword>
<evidence type="ECO:0000256" key="1">
    <source>
        <dbReference type="SAM" id="MobiDB-lite"/>
    </source>
</evidence>
<feature type="region of interest" description="Disordered" evidence="1">
    <location>
        <begin position="575"/>
        <end position="594"/>
    </location>
</feature>
<dbReference type="Gene3D" id="6.10.250.3170">
    <property type="match status" value="1"/>
</dbReference>
<dbReference type="GO" id="GO:0044545">
    <property type="term" value="C:NSL complex"/>
    <property type="evidence" value="ECO:0007669"/>
    <property type="project" value="TreeGrafter"/>
</dbReference>
<dbReference type="Pfam" id="PF15275">
    <property type="entry name" value="PEHE"/>
    <property type="match status" value="1"/>
</dbReference>
<dbReference type="EMBL" id="CM014079">
    <property type="protein sequence ID" value="TKS67378.1"/>
    <property type="molecule type" value="Genomic_DNA"/>
</dbReference>
<feature type="region of interest" description="Disordered" evidence="1">
    <location>
        <begin position="641"/>
        <end position="671"/>
    </location>
</feature>